<dbReference type="EMBL" id="QYBB01000017">
    <property type="protein sequence ID" value="RYC31132.1"/>
    <property type="molecule type" value="Genomic_DNA"/>
</dbReference>
<dbReference type="AlphaFoldDB" id="A0A4Q2U450"/>
<dbReference type="Proteomes" id="UP000290759">
    <property type="component" value="Unassembled WGS sequence"/>
</dbReference>
<gene>
    <name evidence="2" type="ORF">D3273_15610</name>
</gene>
<comment type="caution">
    <text evidence="2">The sequence shown here is derived from an EMBL/GenBank/DDBJ whole genome shotgun (WGS) entry which is preliminary data.</text>
</comment>
<name>A0A4Q2U450_9HYPH</name>
<proteinExistence type="predicted"/>
<feature type="region of interest" description="Disordered" evidence="1">
    <location>
        <begin position="198"/>
        <end position="253"/>
    </location>
</feature>
<sequence length="476" mass="53326">MFYHERRDPAEAEFWRRVLDRDPASLSDPAPTLDEVRAEFAAEKSRRDLVTALTKAGFWNLAQVILAKSKASIGVSATGGAEPAPTGMDPSADQVEPEGDYFRPDGTSARIRACELRSADPLEVGVAPAEVFRLQLHPLAIPSEEPISAFKDNSPTPQGADREIAGALRRTKATMQFPASDSIENRPQEPVTAQLLPGVGASPVLEPTSTPSLLGKGGADPTDQWSQSSQPKRTRRRRPSTPRKGKGKAKLKKLKTIPFADHEDIETAYLVAHALGYPFNVALDFNPGIDHLDDAARVRFWADLVVNIRSYVASRRDARGKPPSWWQLVLIGARESQRHNHLREHFHTLIHVPDNQELRHLRKHLNAMARKDDRIWCRDIVVRKVDEEEQIDGERIGSALNYLLKAASKETIGKHPWMIYNRSGFIAGKRTRITTNLTDPKVVAATEEQVSMLRRLREEKRSILIARILRSPLPWE</sequence>
<keyword evidence="3" id="KW-1185">Reference proteome</keyword>
<evidence type="ECO:0000256" key="1">
    <source>
        <dbReference type="SAM" id="MobiDB-lite"/>
    </source>
</evidence>
<feature type="compositionally biased region" description="Basic residues" evidence="1">
    <location>
        <begin position="232"/>
        <end position="253"/>
    </location>
</feature>
<dbReference type="RefSeq" id="WP_129227811.1">
    <property type="nucleotide sequence ID" value="NZ_QYBB01000017.1"/>
</dbReference>
<evidence type="ECO:0000313" key="3">
    <source>
        <dbReference type="Proteomes" id="UP000290759"/>
    </source>
</evidence>
<reference evidence="2 3" key="2">
    <citation type="submission" date="2019-02" db="EMBL/GenBank/DDBJ databases">
        <title>'Lichenibacterium ramalinii' gen. nov. sp. nov., 'Lichenibacterium minor' gen. nov. sp. nov.</title>
        <authorList>
            <person name="Pankratov T."/>
        </authorList>
    </citation>
    <scope>NUCLEOTIDE SEQUENCE [LARGE SCALE GENOMIC DNA]</scope>
    <source>
        <strain evidence="2 3">RmlP026</strain>
    </source>
</reference>
<protein>
    <submittedName>
        <fullName evidence="2">Uncharacterized protein</fullName>
    </submittedName>
</protein>
<evidence type="ECO:0000313" key="2">
    <source>
        <dbReference type="EMBL" id="RYC31132.1"/>
    </source>
</evidence>
<accession>A0A4Q2U450</accession>
<reference evidence="2 3" key="1">
    <citation type="submission" date="2018-12" db="EMBL/GenBank/DDBJ databases">
        <authorList>
            <person name="Grouzdev D.S."/>
            <person name="Krutkina M.S."/>
        </authorList>
    </citation>
    <scope>NUCLEOTIDE SEQUENCE [LARGE SCALE GENOMIC DNA]</scope>
    <source>
        <strain evidence="2 3">RmlP026</strain>
    </source>
</reference>
<organism evidence="2 3">
    <name type="scientific">Lichenibacterium minor</name>
    <dbReference type="NCBI Taxonomy" id="2316528"/>
    <lineage>
        <taxon>Bacteria</taxon>
        <taxon>Pseudomonadati</taxon>
        <taxon>Pseudomonadota</taxon>
        <taxon>Alphaproteobacteria</taxon>
        <taxon>Hyphomicrobiales</taxon>
        <taxon>Lichenihabitantaceae</taxon>
        <taxon>Lichenibacterium</taxon>
    </lineage>
</organism>